<name>A0A1H6L304_RUMFL</name>
<dbReference type="Proteomes" id="UP000183190">
    <property type="component" value="Unassembled WGS sequence"/>
</dbReference>
<dbReference type="CDD" id="cd01189">
    <property type="entry name" value="INT_ICEBs1_C_like"/>
    <property type="match status" value="1"/>
</dbReference>
<organism evidence="5 6">
    <name type="scientific">Ruminococcus flavefaciens</name>
    <dbReference type="NCBI Taxonomy" id="1265"/>
    <lineage>
        <taxon>Bacteria</taxon>
        <taxon>Bacillati</taxon>
        <taxon>Bacillota</taxon>
        <taxon>Clostridia</taxon>
        <taxon>Eubacteriales</taxon>
        <taxon>Oscillospiraceae</taxon>
        <taxon>Ruminococcus</taxon>
    </lineage>
</organism>
<gene>
    <name evidence="5" type="ORF">SAMN02910265_02895</name>
</gene>
<dbReference type="RefSeq" id="WP_074718640.1">
    <property type="nucleotide sequence ID" value="NZ_FNWV01000015.1"/>
</dbReference>
<dbReference type="PANTHER" id="PTHR30349:SF41">
    <property type="entry name" value="INTEGRASE_RECOMBINASE PROTEIN MJ0367-RELATED"/>
    <property type="match status" value="1"/>
</dbReference>
<accession>A0A1H6L304</accession>
<protein>
    <submittedName>
        <fullName evidence="5">Site-specific recombinase XerD</fullName>
    </submittedName>
</protein>
<evidence type="ECO:0000256" key="2">
    <source>
        <dbReference type="ARBA" id="ARBA00023125"/>
    </source>
</evidence>
<dbReference type="InterPro" id="IPR013762">
    <property type="entry name" value="Integrase-like_cat_sf"/>
</dbReference>
<keyword evidence="2" id="KW-0238">DNA-binding</keyword>
<dbReference type="InterPro" id="IPR011010">
    <property type="entry name" value="DNA_brk_join_enz"/>
</dbReference>
<comment type="similarity">
    <text evidence="1">Belongs to the 'phage' integrase family.</text>
</comment>
<keyword evidence="3" id="KW-0233">DNA recombination</keyword>
<dbReference type="GO" id="GO:0015074">
    <property type="term" value="P:DNA integration"/>
    <property type="evidence" value="ECO:0007669"/>
    <property type="project" value="InterPro"/>
</dbReference>
<dbReference type="OrthoDB" id="9785687at2"/>
<evidence type="ECO:0000256" key="1">
    <source>
        <dbReference type="ARBA" id="ARBA00008857"/>
    </source>
</evidence>
<dbReference type="Pfam" id="PF00589">
    <property type="entry name" value="Phage_integrase"/>
    <property type="match status" value="1"/>
</dbReference>
<dbReference type="Gene3D" id="1.10.150.130">
    <property type="match status" value="1"/>
</dbReference>
<dbReference type="PANTHER" id="PTHR30349">
    <property type="entry name" value="PHAGE INTEGRASE-RELATED"/>
    <property type="match status" value="1"/>
</dbReference>
<dbReference type="InterPro" id="IPR050090">
    <property type="entry name" value="Tyrosine_recombinase_XerCD"/>
</dbReference>
<sequence>MKATKLPSGNYRTQVVVGINDKGKRIVKSFTAATEWESLKLAAEFMEDNAIGIDYKNMTVYQAFTQYINSRSNILSPSTIRGYRNIQQYRLQVIMDIKINNLRINDVQRAVNFDAARLGRKSIKSALSLLKSVLELQDITINMKKITIPKERPKSVELPPVDKLFKVIIGSELELPCMLAAWLSLRVSEVRGLKFSDISNDGKYITVRRAKICLDNRDVVREQNKTVESTRTIPLPPYLYNMIKKVPHNTEDDYIVPLRYEYIRKHFKKLMEDNGFSITFHKLRHEFATVLNDLGIPDEYIQKLGGWSSDIIMKSVYTHTTSNKEIEYQRIIDGYFNGIINKESEK</sequence>
<dbReference type="InterPro" id="IPR010998">
    <property type="entry name" value="Integrase_recombinase_N"/>
</dbReference>
<dbReference type="SUPFAM" id="SSF56349">
    <property type="entry name" value="DNA breaking-rejoining enzymes"/>
    <property type="match status" value="1"/>
</dbReference>
<evidence type="ECO:0000259" key="4">
    <source>
        <dbReference type="PROSITE" id="PS51898"/>
    </source>
</evidence>
<dbReference type="AlphaFoldDB" id="A0A1H6L304"/>
<dbReference type="GO" id="GO:0003677">
    <property type="term" value="F:DNA binding"/>
    <property type="evidence" value="ECO:0007669"/>
    <property type="project" value="UniProtKB-KW"/>
</dbReference>
<evidence type="ECO:0000256" key="3">
    <source>
        <dbReference type="ARBA" id="ARBA00023172"/>
    </source>
</evidence>
<dbReference type="Gene3D" id="1.10.443.10">
    <property type="entry name" value="Intergrase catalytic core"/>
    <property type="match status" value="1"/>
</dbReference>
<feature type="domain" description="Tyr recombinase" evidence="4">
    <location>
        <begin position="151"/>
        <end position="331"/>
    </location>
</feature>
<reference evidence="5 6" key="1">
    <citation type="submission" date="2016-10" db="EMBL/GenBank/DDBJ databases">
        <authorList>
            <person name="de Groot N.N."/>
        </authorList>
    </citation>
    <scope>NUCLEOTIDE SEQUENCE [LARGE SCALE GENOMIC DNA]</scope>
    <source>
        <strain evidence="5 6">YAD2003</strain>
    </source>
</reference>
<evidence type="ECO:0000313" key="6">
    <source>
        <dbReference type="Proteomes" id="UP000183190"/>
    </source>
</evidence>
<dbReference type="GO" id="GO:0006310">
    <property type="term" value="P:DNA recombination"/>
    <property type="evidence" value="ECO:0007669"/>
    <property type="project" value="UniProtKB-KW"/>
</dbReference>
<dbReference type="PROSITE" id="PS51898">
    <property type="entry name" value="TYR_RECOMBINASE"/>
    <property type="match status" value="1"/>
</dbReference>
<evidence type="ECO:0000313" key="5">
    <source>
        <dbReference type="EMBL" id="SEH82535.1"/>
    </source>
</evidence>
<proteinExistence type="inferred from homology"/>
<dbReference type="EMBL" id="FNWV01000015">
    <property type="protein sequence ID" value="SEH82535.1"/>
    <property type="molecule type" value="Genomic_DNA"/>
</dbReference>
<dbReference type="InterPro" id="IPR002104">
    <property type="entry name" value="Integrase_catalytic"/>
</dbReference>